<comment type="similarity">
    <text evidence="3">Belongs to the HNH nuclease family.</text>
</comment>
<gene>
    <name evidence="6" type="ORF">WMO64_16290</name>
</gene>
<dbReference type="Gene3D" id="1.10.30.50">
    <property type="match status" value="1"/>
</dbReference>
<reference evidence="6 7" key="1">
    <citation type="submission" date="2024-03" db="EMBL/GenBank/DDBJ databases">
        <title>Human intestinal bacterial collection.</title>
        <authorList>
            <person name="Pauvert C."/>
            <person name="Hitch T.C.A."/>
            <person name="Clavel T."/>
        </authorList>
    </citation>
    <scope>NUCLEOTIDE SEQUENCE [LARGE SCALE GENOMIC DNA]</scope>
    <source>
        <strain evidence="6 7">CLA-AP-H29</strain>
    </source>
</reference>
<accession>A0ABV1ECG7</accession>
<evidence type="ECO:0000256" key="3">
    <source>
        <dbReference type="ARBA" id="ARBA00038412"/>
    </source>
</evidence>
<dbReference type="Proteomes" id="UP001464378">
    <property type="component" value="Unassembled WGS sequence"/>
</dbReference>
<dbReference type="EMBL" id="JBBMFK010000040">
    <property type="protein sequence ID" value="MEQ2445013.1"/>
    <property type="molecule type" value="Genomic_DNA"/>
</dbReference>
<comment type="caution">
    <text evidence="6">The sequence shown here is derived from an EMBL/GenBank/DDBJ whole genome shotgun (WGS) entry which is preliminary data.</text>
</comment>
<protein>
    <recommendedName>
        <fullName evidence="4">Putative HNH nuclease YajD</fullName>
    </recommendedName>
</protein>
<name>A0ABV1ECG7_9FIRM</name>
<dbReference type="Pfam" id="PF01844">
    <property type="entry name" value="HNH"/>
    <property type="match status" value="1"/>
</dbReference>
<feature type="domain" description="HNH" evidence="5">
    <location>
        <begin position="63"/>
        <end position="111"/>
    </location>
</feature>
<keyword evidence="1" id="KW-0540">Nuclease</keyword>
<dbReference type="InterPro" id="IPR002711">
    <property type="entry name" value="HNH"/>
</dbReference>
<dbReference type="PANTHER" id="PTHR41286:SF1">
    <property type="entry name" value="HNH NUCLEASE YAJD-RELATED"/>
    <property type="match status" value="1"/>
</dbReference>
<evidence type="ECO:0000313" key="6">
    <source>
        <dbReference type="EMBL" id="MEQ2445013.1"/>
    </source>
</evidence>
<sequence length="123" mass="14448">MALKPLRPCRHPGCRELTGDGYCPKHKPKRAARRVSAEWHGWYSLSIWTDDLRPAQLLREPWCRECARRGVRTRATVVDHVRPHKGDWQLFIDPANHQSLCETCHNRKTAREMAEERRENGKN</sequence>
<dbReference type="RefSeq" id="WP_349232666.1">
    <property type="nucleotide sequence ID" value="NZ_JBBMFK010000040.1"/>
</dbReference>
<keyword evidence="2" id="KW-0378">Hydrolase</keyword>
<evidence type="ECO:0000256" key="1">
    <source>
        <dbReference type="ARBA" id="ARBA00022722"/>
    </source>
</evidence>
<dbReference type="PANTHER" id="PTHR41286">
    <property type="entry name" value="HNH NUCLEASE YAJD-RELATED"/>
    <property type="match status" value="1"/>
</dbReference>
<evidence type="ECO:0000313" key="7">
    <source>
        <dbReference type="Proteomes" id="UP001464378"/>
    </source>
</evidence>
<organism evidence="6 7">
    <name type="scientific">Pseudoflavonifractor intestinihominis</name>
    <dbReference type="NCBI Taxonomy" id="3133171"/>
    <lineage>
        <taxon>Bacteria</taxon>
        <taxon>Bacillati</taxon>
        <taxon>Bacillota</taxon>
        <taxon>Clostridia</taxon>
        <taxon>Eubacteriales</taxon>
        <taxon>Oscillospiraceae</taxon>
        <taxon>Pseudoflavonifractor</taxon>
    </lineage>
</organism>
<evidence type="ECO:0000259" key="5">
    <source>
        <dbReference type="Pfam" id="PF01844"/>
    </source>
</evidence>
<keyword evidence="6" id="KW-0255">Endonuclease</keyword>
<evidence type="ECO:0000256" key="2">
    <source>
        <dbReference type="ARBA" id="ARBA00022801"/>
    </source>
</evidence>
<proteinExistence type="inferred from homology"/>
<evidence type="ECO:0000256" key="4">
    <source>
        <dbReference type="ARBA" id="ARBA00040194"/>
    </source>
</evidence>
<dbReference type="GO" id="GO:0004519">
    <property type="term" value="F:endonuclease activity"/>
    <property type="evidence" value="ECO:0007669"/>
    <property type="project" value="UniProtKB-KW"/>
</dbReference>
<keyword evidence="7" id="KW-1185">Reference proteome</keyword>